<feature type="domain" description="Retroviral polymerase SH3-like" evidence="2">
    <location>
        <begin position="155"/>
        <end position="203"/>
    </location>
</feature>
<dbReference type="Pfam" id="PF25597">
    <property type="entry name" value="SH3_retrovirus"/>
    <property type="match status" value="1"/>
</dbReference>
<dbReference type="PANTHER" id="PTHR31170:SF25">
    <property type="entry name" value="BNAA09G04570D PROTEIN"/>
    <property type="match status" value="1"/>
</dbReference>
<name>A0A834YHG2_TETSI</name>
<accession>A0A834YHG2</accession>
<evidence type="ECO:0000313" key="4">
    <source>
        <dbReference type="Proteomes" id="UP000655225"/>
    </source>
</evidence>
<dbReference type="OrthoDB" id="672127at2759"/>
<feature type="transmembrane region" description="Helical" evidence="1">
    <location>
        <begin position="1287"/>
        <end position="1310"/>
    </location>
</feature>
<feature type="transmembrane region" description="Helical" evidence="1">
    <location>
        <begin position="794"/>
        <end position="817"/>
    </location>
</feature>
<keyword evidence="1" id="KW-0812">Transmembrane</keyword>
<evidence type="ECO:0000259" key="2">
    <source>
        <dbReference type="Pfam" id="PF25597"/>
    </source>
</evidence>
<reference evidence="3 4" key="1">
    <citation type="submission" date="2020-04" db="EMBL/GenBank/DDBJ databases">
        <title>Plant Genome Project.</title>
        <authorList>
            <person name="Zhang R.-G."/>
        </authorList>
    </citation>
    <scope>NUCLEOTIDE SEQUENCE [LARGE SCALE GENOMIC DNA]</scope>
    <source>
        <strain evidence="3">YNK0</strain>
        <tissue evidence="3">Leaf</tissue>
    </source>
</reference>
<keyword evidence="1" id="KW-1133">Transmembrane helix</keyword>
<sequence>MWLSRLKGEEEIFDMEIEDEATDLNIGIKILHKEGGNITTITEEQPTTVVATTLHGFLKIMGTTVVVMMFHDYLMIMGIDLNNMSKEILNLQPLHPCVRSVIVGVILLLNVATSSIKLINPLQSRKLLLLSLFRILQMQSGTLTVEPPPTSPTMKLSPKSSRCAFIGYNTLHKGYRCLDLQSNRVYILQHVIFDESTLPYANSSSPPSATTDLNIFDDLDYHQMQDALVPSDILAQHTSSQSLHHDAPSAVLLDQRLPQIQISLVALPEALPSPMTHDQGIDSSCASETTSPQISPIAIPAALSSLMTIDQCITSSCASEPPLPPIHDFGNLSSNILGGHIVIDLPIDPNITIASFTDNTHPMITRSKSTKHPIPPHTSTSHHVILARLLTLERMEGNGPVSGENERRYSISIEMLANSIRENWNPELSLSSETCIYRVPEILRKGRESAYAPKLVSLGPFHRDNQSLCKMNVHKRRYLNTYLEQYPEINLESCLETLSGLEQLARQCYAEDIHLNSNQFLEMMLLDGFFIIVFLQKFYSFGREDNDPILNTMWMPSLIQVDLILLENQLPFFVLEHLFNLMPVSNKDYTYPNLVDLTIDFFCGFVRRDTPSTIVINSSGVRHILDLFRTCCIPSSRSEYGFNFRPIPRHSVTELHEVGVKFKAGDSESGCLMDVKFTGKVLEVQPLLIRDGTEPFFRNLIALEQCHYPTKAYVNSYAAFMNSLINTPKDVDLLVNREIILNYLSNNEEVSHFINNLSADDIIYDESYFSEEYAMLDAYCKKRLHKWMTSLRRYYFHSSWAVIPFIAAVILLILTLIQSENRNSKDKNGAISLESPSEFSNIGDIMKEVQESLIESANASTSHCESKDVSSPWLTLEADLERMADIGPISGENERSHSNISIQELANSIRRNLSTELPLSSETCIYRVPEVLRRVSESAYTPKLVSIGPFHRDNQSLCKMNVHKRRYLNTYLEQYPEINLESCLETLSGLEQRARQCYAEDIHLNSNQFLEMMLLDGFFIIVFLQKFYSFGRKDNDPILNTMWMPSLIQVDMILLENQLPFFVLEHLFNLVHGVSDNDYQHYDIFDMTIYFFNSFVGMYTTPGTVEIDSSIVRHILDLFRTCCIPSISTEEYDFFNFGPIPRHSVTELHEVGVKFKAGVSESNCLMDVKFTGKVLKIQPLLIRDGTEPFFRNLIALEQCHYPTEAYVNSYAAFLNSLINTPKDVDLLVHHGIILNYLGNNEEVSHFSNNLSSDDIIYDDSYFSEEYAELDAYCKKRLHKWMTSLRRYYFHSSWAVIPFIAAVILLILTLIQSVCSIVSL</sequence>
<dbReference type="InterPro" id="IPR004158">
    <property type="entry name" value="DUF247_pln"/>
</dbReference>
<organism evidence="3 4">
    <name type="scientific">Tetracentron sinense</name>
    <name type="common">Spur-leaf</name>
    <dbReference type="NCBI Taxonomy" id="13715"/>
    <lineage>
        <taxon>Eukaryota</taxon>
        <taxon>Viridiplantae</taxon>
        <taxon>Streptophyta</taxon>
        <taxon>Embryophyta</taxon>
        <taxon>Tracheophyta</taxon>
        <taxon>Spermatophyta</taxon>
        <taxon>Magnoliopsida</taxon>
        <taxon>Trochodendrales</taxon>
        <taxon>Trochodendraceae</taxon>
        <taxon>Tetracentron</taxon>
    </lineage>
</organism>
<dbReference type="OMA" id="IWEDEAR"/>
<dbReference type="EMBL" id="JABCRI010000019">
    <property type="protein sequence ID" value="KAF8389054.1"/>
    <property type="molecule type" value="Genomic_DNA"/>
</dbReference>
<gene>
    <name evidence="3" type="ORF">HHK36_025739</name>
</gene>
<protein>
    <recommendedName>
        <fullName evidence="2">Retroviral polymerase SH3-like domain-containing protein</fullName>
    </recommendedName>
</protein>
<dbReference type="PANTHER" id="PTHR31170">
    <property type="entry name" value="BNAC04G53230D PROTEIN"/>
    <property type="match status" value="1"/>
</dbReference>
<proteinExistence type="predicted"/>
<evidence type="ECO:0000313" key="3">
    <source>
        <dbReference type="EMBL" id="KAF8389054.1"/>
    </source>
</evidence>
<dbReference type="Pfam" id="PF03140">
    <property type="entry name" value="DUF247"/>
    <property type="match status" value="2"/>
</dbReference>
<dbReference type="InterPro" id="IPR057670">
    <property type="entry name" value="SH3_retrovirus"/>
</dbReference>
<keyword evidence="1" id="KW-0472">Membrane</keyword>
<evidence type="ECO:0000256" key="1">
    <source>
        <dbReference type="SAM" id="Phobius"/>
    </source>
</evidence>
<comment type="caution">
    <text evidence="3">The sequence shown here is derived from an EMBL/GenBank/DDBJ whole genome shotgun (WGS) entry which is preliminary data.</text>
</comment>
<dbReference type="Proteomes" id="UP000655225">
    <property type="component" value="Unassembled WGS sequence"/>
</dbReference>
<keyword evidence="4" id="KW-1185">Reference proteome</keyword>